<protein>
    <submittedName>
        <fullName evidence="2">Uncharacterized protein</fullName>
    </submittedName>
</protein>
<organism evidence="2 3">
    <name type="scientific">Mucuna pruriens</name>
    <name type="common">Velvet bean</name>
    <name type="synonym">Dolichos pruriens</name>
    <dbReference type="NCBI Taxonomy" id="157652"/>
    <lineage>
        <taxon>Eukaryota</taxon>
        <taxon>Viridiplantae</taxon>
        <taxon>Streptophyta</taxon>
        <taxon>Embryophyta</taxon>
        <taxon>Tracheophyta</taxon>
        <taxon>Spermatophyta</taxon>
        <taxon>Magnoliopsida</taxon>
        <taxon>eudicotyledons</taxon>
        <taxon>Gunneridae</taxon>
        <taxon>Pentapetalae</taxon>
        <taxon>rosids</taxon>
        <taxon>fabids</taxon>
        <taxon>Fabales</taxon>
        <taxon>Fabaceae</taxon>
        <taxon>Papilionoideae</taxon>
        <taxon>50 kb inversion clade</taxon>
        <taxon>NPAAA clade</taxon>
        <taxon>indigoferoid/millettioid clade</taxon>
        <taxon>Phaseoleae</taxon>
        <taxon>Mucuna</taxon>
    </lineage>
</organism>
<proteinExistence type="predicted"/>
<sequence>MGRLMDSPGSELKPVRDELLRESSNPKSPTLTDAKRKVVMIVQSKRDLSGNIHTLGFIPVCGRFPKRVLSSSGQRHIKMQTGYGVRKLHPSTSGPLTCYH</sequence>
<feature type="non-terminal residue" evidence="2">
    <location>
        <position position="1"/>
    </location>
</feature>
<dbReference type="AlphaFoldDB" id="A0A371EJK6"/>
<gene>
    <name evidence="2" type="ORF">CR513_55079</name>
</gene>
<dbReference type="EMBL" id="QJKJ01013555">
    <property type="protein sequence ID" value="RDX66184.1"/>
    <property type="molecule type" value="Genomic_DNA"/>
</dbReference>
<dbReference type="Proteomes" id="UP000257109">
    <property type="component" value="Unassembled WGS sequence"/>
</dbReference>
<evidence type="ECO:0000313" key="3">
    <source>
        <dbReference type="Proteomes" id="UP000257109"/>
    </source>
</evidence>
<accession>A0A371EJK6</accession>
<name>A0A371EJK6_MUCPR</name>
<comment type="caution">
    <text evidence="2">The sequence shown here is derived from an EMBL/GenBank/DDBJ whole genome shotgun (WGS) entry which is preliminary data.</text>
</comment>
<evidence type="ECO:0000256" key="1">
    <source>
        <dbReference type="SAM" id="MobiDB-lite"/>
    </source>
</evidence>
<feature type="region of interest" description="Disordered" evidence="1">
    <location>
        <begin position="1"/>
        <end position="32"/>
    </location>
</feature>
<feature type="compositionally biased region" description="Polar residues" evidence="1">
    <location>
        <begin position="22"/>
        <end position="31"/>
    </location>
</feature>
<evidence type="ECO:0000313" key="2">
    <source>
        <dbReference type="EMBL" id="RDX66184.1"/>
    </source>
</evidence>
<keyword evidence="3" id="KW-1185">Reference proteome</keyword>
<reference evidence="2" key="1">
    <citation type="submission" date="2018-05" db="EMBL/GenBank/DDBJ databases">
        <title>Draft genome of Mucuna pruriens seed.</title>
        <authorList>
            <person name="Nnadi N.E."/>
            <person name="Vos R."/>
            <person name="Hasami M.H."/>
            <person name="Devisetty U.K."/>
            <person name="Aguiy J.C."/>
        </authorList>
    </citation>
    <scope>NUCLEOTIDE SEQUENCE [LARGE SCALE GENOMIC DNA]</scope>
    <source>
        <strain evidence="2">JCA_2017</strain>
    </source>
</reference>